<dbReference type="GO" id="GO:0003700">
    <property type="term" value="F:DNA-binding transcription factor activity"/>
    <property type="evidence" value="ECO:0007669"/>
    <property type="project" value="InterPro"/>
</dbReference>
<dbReference type="GO" id="GO:0005634">
    <property type="term" value="C:nucleus"/>
    <property type="evidence" value="ECO:0007669"/>
    <property type="project" value="UniProtKB-SubCell"/>
</dbReference>
<dbReference type="GO" id="GO:0045893">
    <property type="term" value="P:positive regulation of DNA-templated transcription"/>
    <property type="evidence" value="ECO:0007669"/>
    <property type="project" value="InterPro"/>
</dbReference>
<dbReference type="Gene3D" id="1.20.5.170">
    <property type="match status" value="1"/>
</dbReference>
<feature type="compositionally biased region" description="Low complexity" evidence="4">
    <location>
        <begin position="38"/>
        <end position="57"/>
    </location>
</feature>
<dbReference type="PROSITE" id="PS50217">
    <property type="entry name" value="BZIP"/>
    <property type="match status" value="1"/>
</dbReference>
<dbReference type="Proteomes" id="UP001293593">
    <property type="component" value="Unassembled WGS sequence"/>
</dbReference>
<comment type="caution">
    <text evidence="6">The sequence shown here is derived from an EMBL/GenBank/DDBJ whole genome shotgun (WGS) entry which is preliminary data.</text>
</comment>
<accession>A0AAE1JZ68</accession>
<dbReference type="InterPro" id="IPR046347">
    <property type="entry name" value="bZIP_sf"/>
</dbReference>
<dbReference type="Pfam" id="PF00170">
    <property type="entry name" value="bZIP_1"/>
    <property type="match status" value="1"/>
</dbReference>
<sequence>MEAVWKDMNLSSINDHHGASTADYRSSVILQDFLARSPYDSPSSHDISSSSPSPASPLVTALSLGSAAPPFSFIHPFPLPQPSLPLPPLTPNNPFPSLPCVSASQSFPYTRHFPDSDVNDLTNPYTHNNVNNHSDTSGGERHKRMIKNRESAARSRARKQAYTNELEQKVESLTRENERLRKQQQEWSKASASDKKKKPLFRTSTAPF</sequence>
<keyword evidence="7" id="KW-1185">Reference proteome</keyword>
<keyword evidence="3" id="KW-0539">Nucleus</keyword>
<reference evidence="6" key="1">
    <citation type="submission" date="2023-10" db="EMBL/GenBank/DDBJ databases">
        <title>Chromosome-level genome of the transformable northern wattle, Acacia crassicarpa.</title>
        <authorList>
            <person name="Massaro I."/>
            <person name="Sinha N.R."/>
            <person name="Poethig S."/>
            <person name="Leichty A.R."/>
        </authorList>
    </citation>
    <scope>NUCLEOTIDE SEQUENCE</scope>
    <source>
        <strain evidence="6">Acra3RX</strain>
        <tissue evidence="6">Leaf</tissue>
    </source>
</reference>
<feature type="region of interest" description="Disordered" evidence="4">
    <location>
        <begin position="38"/>
        <end position="60"/>
    </location>
</feature>
<proteinExistence type="predicted"/>
<dbReference type="EMBL" id="JAWXYG010000009">
    <property type="protein sequence ID" value="KAK4262039.1"/>
    <property type="molecule type" value="Genomic_DNA"/>
</dbReference>
<dbReference type="InterPro" id="IPR004827">
    <property type="entry name" value="bZIP"/>
</dbReference>
<evidence type="ECO:0000256" key="4">
    <source>
        <dbReference type="SAM" id="MobiDB-lite"/>
    </source>
</evidence>
<dbReference type="SUPFAM" id="SSF57959">
    <property type="entry name" value="Leucine zipper domain"/>
    <property type="match status" value="1"/>
</dbReference>
<protein>
    <recommendedName>
        <fullName evidence="5">BZIP domain-containing protein</fullName>
    </recommendedName>
</protein>
<evidence type="ECO:0000313" key="7">
    <source>
        <dbReference type="Proteomes" id="UP001293593"/>
    </source>
</evidence>
<dbReference type="AlphaFoldDB" id="A0AAE1JZ68"/>
<feature type="compositionally biased region" description="Polar residues" evidence="4">
    <location>
        <begin position="119"/>
        <end position="137"/>
    </location>
</feature>
<name>A0AAE1JZ68_9FABA</name>
<dbReference type="PROSITE" id="PS00036">
    <property type="entry name" value="BZIP_BASIC"/>
    <property type="match status" value="1"/>
</dbReference>
<dbReference type="InterPro" id="IPR043452">
    <property type="entry name" value="BZIP46-like"/>
</dbReference>
<gene>
    <name evidence="6" type="ORF">QN277_027651</name>
</gene>
<keyword evidence="2" id="KW-0238">DNA-binding</keyword>
<dbReference type="PANTHER" id="PTHR22952">
    <property type="entry name" value="CAMP-RESPONSE ELEMENT BINDING PROTEIN-RELATED"/>
    <property type="match status" value="1"/>
</dbReference>
<feature type="domain" description="BZIP" evidence="5">
    <location>
        <begin position="140"/>
        <end position="183"/>
    </location>
</feature>
<evidence type="ECO:0000256" key="3">
    <source>
        <dbReference type="ARBA" id="ARBA00023242"/>
    </source>
</evidence>
<evidence type="ECO:0000259" key="5">
    <source>
        <dbReference type="PROSITE" id="PS50217"/>
    </source>
</evidence>
<dbReference type="FunFam" id="1.20.5.170:FF:000036">
    <property type="entry name" value="ABSCISIC ACID-INSENSITIVE 5-like protein 2"/>
    <property type="match status" value="1"/>
</dbReference>
<dbReference type="SMART" id="SM00338">
    <property type="entry name" value="BRLZ"/>
    <property type="match status" value="1"/>
</dbReference>
<dbReference type="GO" id="GO:0003677">
    <property type="term" value="F:DNA binding"/>
    <property type="evidence" value="ECO:0007669"/>
    <property type="project" value="UniProtKB-KW"/>
</dbReference>
<comment type="subcellular location">
    <subcellularLocation>
        <location evidence="1">Nucleus</location>
    </subcellularLocation>
</comment>
<feature type="compositionally biased region" description="Basic and acidic residues" evidence="4">
    <location>
        <begin position="166"/>
        <end position="184"/>
    </location>
</feature>
<dbReference type="PANTHER" id="PTHR22952:SF433">
    <property type="entry name" value="PROTEIN FD"/>
    <property type="match status" value="1"/>
</dbReference>
<feature type="region of interest" description="Disordered" evidence="4">
    <location>
        <begin position="114"/>
        <end position="208"/>
    </location>
</feature>
<evidence type="ECO:0000256" key="2">
    <source>
        <dbReference type="ARBA" id="ARBA00023125"/>
    </source>
</evidence>
<evidence type="ECO:0000256" key="1">
    <source>
        <dbReference type="ARBA" id="ARBA00004123"/>
    </source>
</evidence>
<evidence type="ECO:0000313" key="6">
    <source>
        <dbReference type="EMBL" id="KAK4262039.1"/>
    </source>
</evidence>
<organism evidence="6 7">
    <name type="scientific">Acacia crassicarpa</name>
    <name type="common">northern wattle</name>
    <dbReference type="NCBI Taxonomy" id="499986"/>
    <lineage>
        <taxon>Eukaryota</taxon>
        <taxon>Viridiplantae</taxon>
        <taxon>Streptophyta</taxon>
        <taxon>Embryophyta</taxon>
        <taxon>Tracheophyta</taxon>
        <taxon>Spermatophyta</taxon>
        <taxon>Magnoliopsida</taxon>
        <taxon>eudicotyledons</taxon>
        <taxon>Gunneridae</taxon>
        <taxon>Pentapetalae</taxon>
        <taxon>rosids</taxon>
        <taxon>fabids</taxon>
        <taxon>Fabales</taxon>
        <taxon>Fabaceae</taxon>
        <taxon>Caesalpinioideae</taxon>
        <taxon>mimosoid clade</taxon>
        <taxon>Acacieae</taxon>
        <taxon>Acacia</taxon>
    </lineage>
</organism>
<dbReference type="CDD" id="cd14707">
    <property type="entry name" value="bZIP_plant_BZIP46"/>
    <property type="match status" value="1"/>
</dbReference>